<keyword evidence="2" id="KW-0560">Oxidoreductase</keyword>
<dbReference type="Proteomes" id="UP000093000">
    <property type="component" value="Unassembled WGS sequence"/>
</dbReference>
<dbReference type="AlphaFoldDB" id="A0A1C7NNL0"/>
<dbReference type="EMBL" id="LUGH01000036">
    <property type="protein sequence ID" value="OBZ90723.1"/>
    <property type="molecule type" value="Genomic_DNA"/>
</dbReference>
<dbReference type="STRING" id="101091.A0A1C7NNL0"/>
<dbReference type="InterPro" id="IPR000866">
    <property type="entry name" value="AhpC/TSA"/>
</dbReference>
<dbReference type="GO" id="GO:0042744">
    <property type="term" value="P:hydrogen peroxide catabolic process"/>
    <property type="evidence" value="ECO:0007669"/>
    <property type="project" value="TreeGrafter"/>
</dbReference>
<dbReference type="Gene3D" id="3.40.30.10">
    <property type="entry name" value="Glutaredoxin"/>
    <property type="match status" value="1"/>
</dbReference>
<dbReference type="GO" id="GO:0045454">
    <property type="term" value="P:cell redox homeostasis"/>
    <property type="evidence" value="ECO:0007669"/>
    <property type="project" value="TreeGrafter"/>
</dbReference>
<keyword evidence="5" id="KW-1185">Reference proteome</keyword>
<reference evidence="4 5" key="1">
    <citation type="submission" date="2016-03" db="EMBL/GenBank/DDBJ databases">
        <title>Choanephora cucurbitarum.</title>
        <authorList>
            <person name="Min B."/>
            <person name="Park H."/>
            <person name="Park J.-H."/>
            <person name="Shin H.-D."/>
            <person name="Choi I.-G."/>
        </authorList>
    </citation>
    <scope>NUCLEOTIDE SEQUENCE [LARGE SCALE GENOMIC DNA]</scope>
    <source>
        <strain evidence="4 5">KUS-F28377</strain>
    </source>
</reference>
<evidence type="ECO:0000313" key="5">
    <source>
        <dbReference type="Proteomes" id="UP000093000"/>
    </source>
</evidence>
<dbReference type="InterPro" id="IPR050217">
    <property type="entry name" value="Peroxiredoxin"/>
</dbReference>
<evidence type="ECO:0000256" key="2">
    <source>
        <dbReference type="ARBA" id="ARBA00023002"/>
    </source>
</evidence>
<sequence length="211" mass="23778">MSILLTESAFDDSVNRKRRRMGETEECAKKPVLSRDNTPVSFMFNPASQVRPNMVAPDFNCAAIIQHEIGRFQLSSLFSTYKAVILFFYEGDFTPISCKDLSLIYHNFERFQSLGAIPVAISTDTEMVHKAFVDQSSLGFNPPFPLVSDTTRSVSRHFNVINSETGMAQRAAFVIDNTRQIRFSFVLEDNRLSHSMDTICTIVSSKITAVQ</sequence>
<dbReference type="GO" id="GO:0033554">
    <property type="term" value="P:cellular response to stress"/>
    <property type="evidence" value="ECO:0007669"/>
    <property type="project" value="TreeGrafter"/>
</dbReference>
<dbReference type="PANTHER" id="PTHR10681">
    <property type="entry name" value="THIOREDOXIN PEROXIDASE"/>
    <property type="match status" value="1"/>
</dbReference>
<dbReference type="GO" id="GO:0008379">
    <property type="term" value="F:thioredoxin peroxidase activity"/>
    <property type="evidence" value="ECO:0007669"/>
    <property type="project" value="TreeGrafter"/>
</dbReference>
<dbReference type="PANTHER" id="PTHR10681:SF128">
    <property type="entry name" value="THIOREDOXIN-DEPENDENT PEROXIDE REDUCTASE, MITOCHONDRIAL"/>
    <property type="match status" value="1"/>
</dbReference>
<protein>
    <submittedName>
        <fullName evidence="4">Putative peroxiredoxin ycf42</fullName>
    </submittedName>
</protein>
<evidence type="ECO:0000256" key="1">
    <source>
        <dbReference type="ARBA" id="ARBA00009796"/>
    </source>
</evidence>
<proteinExistence type="inferred from homology"/>
<dbReference type="PROSITE" id="PS51352">
    <property type="entry name" value="THIOREDOXIN_2"/>
    <property type="match status" value="1"/>
</dbReference>
<accession>A0A1C7NNL0</accession>
<dbReference type="InterPro" id="IPR036249">
    <property type="entry name" value="Thioredoxin-like_sf"/>
</dbReference>
<dbReference type="OrthoDB" id="2259904at2759"/>
<evidence type="ECO:0000259" key="3">
    <source>
        <dbReference type="PROSITE" id="PS51352"/>
    </source>
</evidence>
<name>A0A1C7NNL0_9FUNG</name>
<dbReference type="Pfam" id="PF00578">
    <property type="entry name" value="AhpC-TSA"/>
    <property type="match status" value="1"/>
</dbReference>
<feature type="domain" description="Thioredoxin" evidence="3">
    <location>
        <begin position="50"/>
        <end position="211"/>
    </location>
</feature>
<comment type="similarity">
    <text evidence="1">Belongs to the peroxiredoxin family. AhpC/Prx1 subfamily.</text>
</comment>
<dbReference type="InParanoid" id="A0A1C7NNL0"/>
<dbReference type="SUPFAM" id="SSF52833">
    <property type="entry name" value="Thioredoxin-like"/>
    <property type="match status" value="1"/>
</dbReference>
<dbReference type="InterPro" id="IPR013766">
    <property type="entry name" value="Thioredoxin_domain"/>
</dbReference>
<dbReference type="GO" id="GO:0005829">
    <property type="term" value="C:cytosol"/>
    <property type="evidence" value="ECO:0007669"/>
    <property type="project" value="TreeGrafter"/>
</dbReference>
<dbReference type="GO" id="GO:0006979">
    <property type="term" value="P:response to oxidative stress"/>
    <property type="evidence" value="ECO:0007669"/>
    <property type="project" value="TreeGrafter"/>
</dbReference>
<gene>
    <name evidence="4" type="primary">ycf42</name>
    <name evidence="4" type="ORF">A0J61_01224</name>
</gene>
<organism evidence="4 5">
    <name type="scientific">Choanephora cucurbitarum</name>
    <dbReference type="NCBI Taxonomy" id="101091"/>
    <lineage>
        <taxon>Eukaryota</taxon>
        <taxon>Fungi</taxon>
        <taxon>Fungi incertae sedis</taxon>
        <taxon>Mucoromycota</taxon>
        <taxon>Mucoromycotina</taxon>
        <taxon>Mucoromycetes</taxon>
        <taxon>Mucorales</taxon>
        <taxon>Mucorineae</taxon>
        <taxon>Choanephoraceae</taxon>
        <taxon>Choanephoroideae</taxon>
        <taxon>Choanephora</taxon>
    </lineage>
</organism>
<comment type="caution">
    <text evidence="4">The sequence shown here is derived from an EMBL/GenBank/DDBJ whole genome shotgun (WGS) entry which is preliminary data.</text>
</comment>
<evidence type="ECO:0000313" key="4">
    <source>
        <dbReference type="EMBL" id="OBZ90723.1"/>
    </source>
</evidence>